<protein>
    <recommendedName>
        <fullName evidence="4">F-box domain-containing protein</fullName>
    </recommendedName>
</protein>
<evidence type="ECO:0000256" key="1">
    <source>
        <dbReference type="SAM" id="Coils"/>
    </source>
</evidence>
<evidence type="ECO:0008006" key="4">
    <source>
        <dbReference type="Google" id="ProtNLM"/>
    </source>
</evidence>
<sequence>MSSEAASETGALKRRLEEEIRREQELKAEHERVKLAYEMQRDLVFRIRNSFTAVHQFPSEILSEFFCAYMEACQDTPLAQLLLTHVCSTWRNVALNNTPKLWTTLYLSLGKDITFTDHPSMITDWLNRSGSLPLTLRIKVPRPKAHFYIRQIDAKGFPVEIAEALVPFSFRVQSLSLHGPPKSLMPILILSNPSFPILEEMELIIHRQPWNTKWPKKQQITSFGKSPLRKLKLHYTGDILSKDYSVFGPPSSTSPS</sequence>
<accession>A0A0D0C5W7</accession>
<organism evidence="2 3">
    <name type="scientific">Collybiopsis luxurians FD-317 M1</name>
    <dbReference type="NCBI Taxonomy" id="944289"/>
    <lineage>
        <taxon>Eukaryota</taxon>
        <taxon>Fungi</taxon>
        <taxon>Dikarya</taxon>
        <taxon>Basidiomycota</taxon>
        <taxon>Agaricomycotina</taxon>
        <taxon>Agaricomycetes</taxon>
        <taxon>Agaricomycetidae</taxon>
        <taxon>Agaricales</taxon>
        <taxon>Marasmiineae</taxon>
        <taxon>Omphalotaceae</taxon>
        <taxon>Collybiopsis</taxon>
        <taxon>Collybiopsis luxurians</taxon>
    </lineage>
</organism>
<proteinExistence type="predicted"/>
<keyword evidence="3" id="KW-1185">Reference proteome</keyword>
<dbReference type="AlphaFoldDB" id="A0A0D0C5W7"/>
<reference evidence="2 3" key="1">
    <citation type="submission" date="2014-04" db="EMBL/GenBank/DDBJ databases">
        <title>Evolutionary Origins and Diversification of the Mycorrhizal Mutualists.</title>
        <authorList>
            <consortium name="DOE Joint Genome Institute"/>
            <consortium name="Mycorrhizal Genomics Consortium"/>
            <person name="Kohler A."/>
            <person name="Kuo A."/>
            <person name="Nagy L.G."/>
            <person name="Floudas D."/>
            <person name="Copeland A."/>
            <person name="Barry K.W."/>
            <person name="Cichocki N."/>
            <person name="Veneault-Fourrey C."/>
            <person name="LaButti K."/>
            <person name="Lindquist E.A."/>
            <person name="Lipzen A."/>
            <person name="Lundell T."/>
            <person name="Morin E."/>
            <person name="Murat C."/>
            <person name="Riley R."/>
            <person name="Ohm R."/>
            <person name="Sun H."/>
            <person name="Tunlid A."/>
            <person name="Henrissat B."/>
            <person name="Grigoriev I.V."/>
            <person name="Hibbett D.S."/>
            <person name="Martin F."/>
        </authorList>
    </citation>
    <scope>NUCLEOTIDE SEQUENCE [LARGE SCALE GENOMIC DNA]</scope>
    <source>
        <strain evidence="2 3">FD-317 M1</strain>
    </source>
</reference>
<keyword evidence="1" id="KW-0175">Coiled coil</keyword>
<feature type="coiled-coil region" evidence="1">
    <location>
        <begin position="9"/>
        <end position="36"/>
    </location>
</feature>
<dbReference type="OrthoDB" id="3172239at2759"/>
<gene>
    <name evidence="2" type="ORF">GYMLUDRAFT_494654</name>
</gene>
<evidence type="ECO:0000313" key="2">
    <source>
        <dbReference type="EMBL" id="KIK50098.1"/>
    </source>
</evidence>
<evidence type="ECO:0000313" key="3">
    <source>
        <dbReference type="Proteomes" id="UP000053593"/>
    </source>
</evidence>
<dbReference type="HOGENOM" id="CLU_1086073_0_0_1"/>
<dbReference type="EMBL" id="KN834931">
    <property type="protein sequence ID" value="KIK50098.1"/>
    <property type="molecule type" value="Genomic_DNA"/>
</dbReference>
<dbReference type="Proteomes" id="UP000053593">
    <property type="component" value="Unassembled WGS sequence"/>
</dbReference>
<name>A0A0D0C5W7_9AGAR</name>